<sequence length="1069" mass="121791">MVDQPEDVILPKGPDDSDGFRKHDWEDKELQKWLEEAKGFQQAHYNDNERTERFRNERSTEDGLMLRLCVISYGMRPGYSSLLQAYSKAEKAPVKDMIKTMKKNCKGAIEFNIVYVSIGVKQDDGTFGDREIPLIRLTASKKVIDMSDPGCLYRSYRDYLDKNKLEPSVILYPENGTYAEKKVQLKACESNSCTFFSDVVKVAQFVVTVVGVATTIMTPLCMLGGPALAAMSARVAVTGSFWAASLIRAGAVVATASRYLSVANTITSWAGVVFAGMGIYQKLGRGETCYGEVMTMLTFALNKAQEMYARRVRNAILVDGLTWGEWEATLSPYDKLLYFTARLLPMITSSVGLAVTFYQLLMNPYRTMYEVTSFSISLFMFTNTLVRPWTLHALFETTVGDITNELRSRFKPQNEDEKRGQERFEEDLRNASEKEKIFMIKNCYRIEDLPGFYTRMSNTRSTVKYNKNGFILNRNVELAPEKWNEVGRKDFILGQLLERKETSADLDKSVKTLMEDYDPDLVEDAQKFVKGQLTEEEKKAFMGKLDALEQNRKDKLFQISADYKEATDLLGSTERAERDLAGGKTLEEWRIEKKELEARRDATTDPQAREELNREIADRQTSIEQAQKIRNDRSAYLKSFLEPPADDIISQNEQKMKQANETMRELIKHYDPKVAQKFANEKMTKQEIEAFVADMEPRHQERFLQAEGERQEAKAFRDTVDTAEKGAANGKTCEEWNKEKRKFENMREQANKQPSPDQQKIDDLNAKIKESKANIEKAQQAQVDLNKTLIRDRETDFSRQMTANDGDFEAKTRDFLKGMSTFRRQEDITTVVNVNIVKHSLQNAFGVTNYKDILVNGQPIFAQTTDLELMQLSGIFDNPQKAKMFIDVSTALINSSDCYWKGNDSKELGAGMKLLNQYAMALARAKVPAEDPGYVLSQILQAANSEPQGAKFIEARDFFNDVKSSVEEIYKNNPKCVPFGNPYTAYAHFMKHDSQGGVTIKEALLTSYLIEKNDMLFNRGLMTQQYHSQDGQFKYRSYISKADAPRTWFGATATPTNGKTPVAKTQMEK</sequence>
<feature type="compositionally biased region" description="Basic and acidic residues" evidence="2">
    <location>
        <begin position="13"/>
        <end position="22"/>
    </location>
</feature>
<dbReference type="Proteomes" id="UP000887575">
    <property type="component" value="Unassembled WGS sequence"/>
</dbReference>
<dbReference type="WBParaSite" id="MBELARI_LOCUS13755">
    <property type="protein sequence ID" value="MBELARI_LOCUS13755"/>
    <property type="gene ID" value="MBELARI_LOCUS13755"/>
</dbReference>
<keyword evidence="4" id="KW-1185">Reference proteome</keyword>
<feature type="domain" description="DUF4781" evidence="3">
    <location>
        <begin position="150"/>
        <end position="243"/>
    </location>
</feature>
<dbReference type="PANTHER" id="PTHR21115">
    <property type="entry name" value="GH06117P-RELATED"/>
    <property type="match status" value="1"/>
</dbReference>
<dbReference type="Pfam" id="PF16013">
    <property type="entry name" value="DUF4781"/>
    <property type="match status" value="1"/>
</dbReference>
<evidence type="ECO:0000313" key="5">
    <source>
        <dbReference type="WBParaSite" id="MBELARI_LOCUS13755"/>
    </source>
</evidence>
<protein>
    <recommendedName>
        <fullName evidence="3">DUF4781 domain-containing protein</fullName>
    </recommendedName>
</protein>
<proteinExistence type="predicted"/>
<reference evidence="5" key="1">
    <citation type="submission" date="2024-02" db="UniProtKB">
        <authorList>
            <consortium name="WormBaseParasite"/>
        </authorList>
    </citation>
    <scope>IDENTIFICATION</scope>
</reference>
<evidence type="ECO:0000259" key="3">
    <source>
        <dbReference type="Pfam" id="PF16013"/>
    </source>
</evidence>
<dbReference type="PANTHER" id="PTHR21115:SF0">
    <property type="entry name" value="GH06117P-RELATED"/>
    <property type="match status" value="1"/>
</dbReference>
<feature type="region of interest" description="Disordered" evidence="2">
    <location>
        <begin position="1"/>
        <end position="22"/>
    </location>
</feature>
<dbReference type="InterPro" id="IPR031962">
    <property type="entry name" value="DUF4781"/>
</dbReference>
<feature type="coiled-coil region" evidence="1">
    <location>
        <begin position="733"/>
        <end position="788"/>
    </location>
</feature>
<dbReference type="AlphaFoldDB" id="A0AAF3EIE5"/>
<accession>A0AAF3EIE5</accession>
<feature type="region of interest" description="Disordered" evidence="2">
    <location>
        <begin position="1050"/>
        <end position="1069"/>
    </location>
</feature>
<evidence type="ECO:0000313" key="4">
    <source>
        <dbReference type="Proteomes" id="UP000887575"/>
    </source>
</evidence>
<evidence type="ECO:0000256" key="1">
    <source>
        <dbReference type="SAM" id="Coils"/>
    </source>
</evidence>
<name>A0AAF3EIE5_9BILA</name>
<keyword evidence="1" id="KW-0175">Coiled coil</keyword>
<feature type="coiled-coil region" evidence="1">
    <location>
        <begin position="609"/>
        <end position="669"/>
    </location>
</feature>
<evidence type="ECO:0000256" key="2">
    <source>
        <dbReference type="SAM" id="MobiDB-lite"/>
    </source>
</evidence>
<organism evidence="4 5">
    <name type="scientific">Mesorhabditis belari</name>
    <dbReference type="NCBI Taxonomy" id="2138241"/>
    <lineage>
        <taxon>Eukaryota</taxon>
        <taxon>Metazoa</taxon>
        <taxon>Ecdysozoa</taxon>
        <taxon>Nematoda</taxon>
        <taxon>Chromadorea</taxon>
        <taxon>Rhabditida</taxon>
        <taxon>Rhabditina</taxon>
        <taxon>Rhabditomorpha</taxon>
        <taxon>Rhabditoidea</taxon>
        <taxon>Rhabditidae</taxon>
        <taxon>Mesorhabditinae</taxon>
        <taxon>Mesorhabditis</taxon>
    </lineage>
</organism>